<protein>
    <submittedName>
        <fullName evidence="1">Uncharacterized protein</fullName>
    </submittedName>
</protein>
<keyword evidence="2" id="KW-1185">Reference proteome</keyword>
<comment type="caution">
    <text evidence="1">The sequence shown here is derived from an EMBL/GenBank/DDBJ whole genome shotgun (WGS) entry which is preliminary data.</text>
</comment>
<name>A0ABR2GSE8_9EUKA</name>
<reference evidence="1 2" key="1">
    <citation type="submission" date="2024-04" db="EMBL/GenBank/DDBJ databases">
        <title>Tritrichomonas musculus Genome.</title>
        <authorList>
            <person name="Alves-Ferreira E."/>
            <person name="Grigg M."/>
            <person name="Lorenzi H."/>
            <person name="Galac M."/>
        </authorList>
    </citation>
    <scope>NUCLEOTIDE SEQUENCE [LARGE SCALE GENOMIC DNA]</scope>
    <source>
        <strain evidence="1 2">EAF2021</strain>
    </source>
</reference>
<evidence type="ECO:0000313" key="1">
    <source>
        <dbReference type="EMBL" id="KAK8836553.1"/>
    </source>
</evidence>
<evidence type="ECO:0000313" key="2">
    <source>
        <dbReference type="Proteomes" id="UP001470230"/>
    </source>
</evidence>
<organism evidence="1 2">
    <name type="scientific">Tritrichomonas musculus</name>
    <dbReference type="NCBI Taxonomy" id="1915356"/>
    <lineage>
        <taxon>Eukaryota</taxon>
        <taxon>Metamonada</taxon>
        <taxon>Parabasalia</taxon>
        <taxon>Tritrichomonadida</taxon>
        <taxon>Tritrichomonadidae</taxon>
        <taxon>Tritrichomonas</taxon>
    </lineage>
</organism>
<dbReference type="Proteomes" id="UP001470230">
    <property type="component" value="Unassembled WGS sequence"/>
</dbReference>
<proteinExistence type="predicted"/>
<dbReference type="EMBL" id="JAPFFF010000065">
    <property type="protein sequence ID" value="KAK8836553.1"/>
    <property type="molecule type" value="Genomic_DNA"/>
</dbReference>
<accession>A0ABR2GSE8</accession>
<gene>
    <name evidence="1" type="ORF">M9Y10_037814</name>
</gene>
<sequence>MSFCGMGKCRIVFPLVDLGFKNDFSTFFSKADLLLKWIDSLTIFVINFIIRPNYFPAYFLLLHSSSCETIPSSRINVRYFDIVLCDGWRLSITILITDNCVRSALSSIFEL</sequence>